<dbReference type="GO" id="GO:0009190">
    <property type="term" value="P:cyclic nucleotide biosynthetic process"/>
    <property type="evidence" value="ECO:0007669"/>
    <property type="project" value="InterPro"/>
</dbReference>
<protein>
    <submittedName>
        <fullName evidence="2">Adenylate cyclase</fullName>
    </submittedName>
</protein>
<dbReference type="Pfam" id="PF00211">
    <property type="entry name" value="Guanylate_cyc"/>
    <property type="match status" value="1"/>
</dbReference>
<dbReference type="EMBL" id="PDTI01000018">
    <property type="protein sequence ID" value="PIE63066.1"/>
    <property type="molecule type" value="Genomic_DNA"/>
</dbReference>
<sequence length="417" mass="47320">MTIHTDKESGPDGTQFELVKKNYLEILAKYEHRINELSILKELIESVNSLPLADQELIWRRQLESLIRYKSLSGAVLYQIETRQGQKEKFYALSFDPTIDYTNHLFGLQVLETMVNAKEPFLVGDLGKHDELSMIEGSMLALPLVSGDESIGALILFRNHTEGFPKNDIRFFSIVRDHFINTIAFQRFYFEKIEEERHISQLSRFFSKNVVKKILESSTPKLGGERKKACILFADLQGFTALSEQLAPEQVVDVLNDFFRYMIPIVFQNQGTLDKLIGDCIMAVFGAPIDDQKACYHAVKAALEMFVAFNRFKDKTGGVYQHLKMTMGINFGELIAGFLGEQNHLDYTVIGDTVNAAQRLQSMAGGNEIFISGQVLDMIPKDLNTMKNIKSVYDLGTMTLKGKSHQLKVHRIVPEIC</sequence>
<dbReference type="Gene3D" id="3.30.70.1230">
    <property type="entry name" value="Nucleotide cyclase"/>
    <property type="match status" value="1"/>
</dbReference>
<dbReference type="InterPro" id="IPR029016">
    <property type="entry name" value="GAF-like_dom_sf"/>
</dbReference>
<dbReference type="PROSITE" id="PS50125">
    <property type="entry name" value="GUANYLATE_CYCLASE_2"/>
    <property type="match status" value="1"/>
</dbReference>
<dbReference type="SUPFAM" id="SSF55073">
    <property type="entry name" value="Nucleotide cyclase"/>
    <property type="match status" value="1"/>
</dbReference>
<dbReference type="GO" id="GO:0004016">
    <property type="term" value="F:adenylate cyclase activity"/>
    <property type="evidence" value="ECO:0007669"/>
    <property type="project" value="UniProtKB-ARBA"/>
</dbReference>
<evidence type="ECO:0000313" key="3">
    <source>
        <dbReference type="Proteomes" id="UP000231203"/>
    </source>
</evidence>
<comment type="caution">
    <text evidence="2">The sequence shown here is derived from an EMBL/GenBank/DDBJ whole genome shotgun (WGS) entry which is preliminary data.</text>
</comment>
<evidence type="ECO:0000313" key="2">
    <source>
        <dbReference type="EMBL" id="PIE63066.1"/>
    </source>
</evidence>
<gene>
    <name evidence="2" type="ORF">CSA25_02105</name>
</gene>
<organism evidence="2 3">
    <name type="scientific">Desulfobacter postgatei</name>
    <dbReference type="NCBI Taxonomy" id="2293"/>
    <lineage>
        <taxon>Bacteria</taxon>
        <taxon>Pseudomonadati</taxon>
        <taxon>Thermodesulfobacteriota</taxon>
        <taxon>Desulfobacteria</taxon>
        <taxon>Desulfobacterales</taxon>
        <taxon>Desulfobacteraceae</taxon>
        <taxon>Desulfobacter</taxon>
    </lineage>
</organism>
<reference evidence="2 3" key="1">
    <citation type="submission" date="2017-10" db="EMBL/GenBank/DDBJ databases">
        <title>Novel microbial diversity and functional potential in the marine mammal oral microbiome.</title>
        <authorList>
            <person name="Dudek N.K."/>
            <person name="Sun C.L."/>
            <person name="Burstein D."/>
            <person name="Kantor R.S."/>
            <person name="Aliaga Goltsman D.S."/>
            <person name="Bik E.M."/>
            <person name="Thomas B.C."/>
            <person name="Banfield J.F."/>
            <person name="Relman D.A."/>
        </authorList>
    </citation>
    <scope>NUCLEOTIDE SEQUENCE [LARGE SCALE GENOMIC DNA]</scope>
    <source>
        <strain evidence="2">DOLJORAL78_47_202</strain>
    </source>
</reference>
<proteinExistence type="predicted"/>
<dbReference type="InterPro" id="IPR029787">
    <property type="entry name" value="Nucleotide_cyclase"/>
</dbReference>
<dbReference type="Gene3D" id="3.30.450.40">
    <property type="match status" value="1"/>
</dbReference>
<dbReference type="GO" id="GO:0035556">
    <property type="term" value="P:intracellular signal transduction"/>
    <property type="evidence" value="ECO:0007669"/>
    <property type="project" value="InterPro"/>
</dbReference>
<dbReference type="AlphaFoldDB" id="A0A2G6MSY1"/>
<evidence type="ECO:0000259" key="1">
    <source>
        <dbReference type="PROSITE" id="PS50125"/>
    </source>
</evidence>
<accession>A0A2G6MSY1</accession>
<dbReference type="SUPFAM" id="SSF55781">
    <property type="entry name" value="GAF domain-like"/>
    <property type="match status" value="1"/>
</dbReference>
<dbReference type="CDD" id="cd07302">
    <property type="entry name" value="CHD"/>
    <property type="match status" value="1"/>
</dbReference>
<dbReference type="Proteomes" id="UP000231203">
    <property type="component" value="Unassembled WGS sequence"/>
</dbReference>
<dbReference type="InterPro" id="IPR050697">
    <property type="entry name" value="Adenylyl/Guanylyl_Cyclase_3/4"/>
</dbReference>
<name>A0A2G6MSY1_9BACT</name>
<dbReference type="PANTHER" id="PTHR43081">
    <property type="entry name" value="ADENYLATE CYCLASE, TERMINAL-DIFFERENTIATION SPECIFIC-RELATED"/>
    <property type="match status" value="1"/>
</dbReference>
<dbReference type="SMART" id="SM00044">
    <property type="entry name" value="CYCc"/>
    <property type="match status" value="1"/>
</dbReference>
<dbReference type="PANTHER" id="PTHR43081:SF1">
    <property type="entry name" value="ADENYLATE CYCLASE, TERMINAL-DIFFERENTIATION SPECIFIC"/>
    <property type="match status" value="1"/>
</dbReference>
<feature type="domain" description="Guanylate cyclase" evidence="1">
    <location>
        <begin position="230"/>
        <end position="361"/>
    </location>
</feature>
<dbReference type="InterPro" id="IPR001054">
    <property type="entry name" value="A/G_cyclase"/>
</dbReference>